<gene>
    <name evidence="1" type="ORF">COB11_07120</name>
</gene>
<accession>A0A2A4YCX7</accession>
<dbReference type="AlphaFoldDB" id="A0A2A4YCX7"/>
<organism evidence="1 2">
    <name type="scientific">Aerophobetes bacterium</name>
    <dbReference type="NCBI Taxonomy" id="2030807"/>
    <lineage>
        <taxon>Bacteria</taxon>
        <taxon>Candidatus Aerophobota</taxon>
    </lineage>
</organism>
<protein>
    <submittedName>
        <fullName evidence="1">Uncharacterized protein</fullName>
    </submittedName>
</protein>
<evidence type="ECO:0000313" key="2">
    <source>
        <dbReference type="Proteomes" id="UP000217838"/>
    </source>
</evidence>
<comment type="caution">
    <text evidence="1">The sequence shown here is derived from an EMBL/GenBank/DDBJ whole genome shotgun (WGS) entry which is preliminary data.</text>
</comment>
<proteinExistence type="predicted"/>
<name>A0A2A4YCX7_UNCAE</name>
<dbReference type="EMBL" id="NVUU01000097">
    <property type="protein sequence ID" value="PCI92541.1"/>
    <property type="molecule type" value="Genomic_DNA"/>
</dbReference>
<dbReference type="Proteomes" id="UP000217838">
    <property type="component" value="Unassembled WGS sequence"/>
</dbReference>
<sequence>MDFEALINTSQAIYFPEKDDIVVNDDKQDFPTVHKNESGFFSSLFRDYFFTPLHDVYLHGGPGPMAHQKSIYRRFWFEENQNCVYYGQVEEIKKQFDVYNQKIIIKESDGSTITVSFRTYETKSSENDDRPFTNLIVYGGSISTLDNNLGGNLSEGFCHVEKYLDSFRLRILNFSVYDVTVTPPDGKPKYFKPHCLDDLGSVMGNILKALHQKFGSVDGIICHSLACIVFSKALEFLEPEQLDIIPKFVVLDRGTSSVKKATRSSLFGDLILAAAEYFGWSNQDELHICNYFNRCSKQQTLKDRDIWVISVEDDTYFKDPTLDSCTLRYLEKLGIKVKNIALKVPLDKSSIDAHHARPRNEIGPLFGNSVSDMILAQMYENQKKIDQVHE</sequence>
<reference evidence="2" key="1">
    <citation type="submission" date="2017-08" db="EMBL/GenBank/DDBJ databases">
        <title>A dynamic microbial community with high functional redundancy inhabits the cold, oxic subseafloor aquifer.</title>
        <authorList>
            <person name="Tully B.J."/>
            <person name="Wheat C.G."/>
            <person name="Glazer B.T."/>
            <person name="Huber J.A."/>
        </authorList>
    </citation>
    <scope>NUCLEOTIDE SEQUENCE [LARGE SCALE GENOMIC DNA]</scope>
</reference>
<evidence type="ECO:0000313" key="1">
    <source>
        <dbReference type="EMBL" id="PCI92541.1"/>
    </source>
</evidence>